<evidence type="ECO:0000313" key="2">
    <source>
        <dbReference type="EMBL" id="UYC81187.1"/>
    </source>
</evidence>
<dbReference type="NCBIfam" id="TIGR02532">
    <property type="entry name" value="IV_pilin_GFxxxE"/>
    <property type="match status" value="1"/>
</dbReference>
<sequence>MTMFRRLHDRLYRHDAEAGFSIIEVMVAMMVFAVMSIGIAYGIANSLQLTQTNRGRETAVALASQDIDTLRQTAAASTGGIFRVLSKSGQDNTKTIGGVEYAIDRKVSWVQSDGATGACGTSNGKLAYKSVVETVTWPNPRGGSSTTSVSSAIAPSDAVTDPGYGTVIISVTTASGAPYEGVGITITPVSGGGGAALTATVLPTDEQGCSYAVNVSQGDYAVSASVTGGIDTNQQQPSVQSPISVTAGASSPVPFVYDQSSQLTLQYAAGSKAMIPTNMPTTLSSTAGGLDVVKPWDLASTSLTVTSSSQPSLPVFPFASGYTVYAGPYSNSTGSATSCLSPNPSSWSTPNAANAIGVSPPSVATAPGKPSSASVMMGVATVTGVKDRYITAVSSANPAAGDPGCAAGMTMKFPVSIGDTATIALPFGTWTLYSGTTFGSTTKNEIASKASNVKPVTNGMVNQKTALVLINYDNTLTLDPRGQTS</sequence>
<dbReference type="InterPro" id="IPR012902">
    <property type="entry name" value="N_methyl_site"/>
</dbReference>
<keyword evidence="1" id="KW-0472">Membrane</keyword>
<feature type="transmembrane region" description="Helical" evidence="1">
    <location>
        <begin position="21"/>
        <end position="44"/>
    </location>
</feature>
<dbReference type="AlphaFoldDB" id="A0A9Q9T3T7"/>
<reference evidence="2" key="1">
    <citation type="submission" date="2022-09" db="EMBL/GenBank/DDBJ databases">
        <title>Taxonomy of Curtobacterium flaccumfaciens.</title>
        <authorList>
            <person name="Osdaghi E."/>
            <person name="Taghavi S.M."/>
            <person name="Hamidizade M."/>
            <person name="Abachi H."/>
            <person name="Fazliarab A."/>
            <person name="Baeyen S."/>
            <person name="Portier P."/>
            <person name="Van Vaerenbergh J."/>
            <person name="Jacques M.-A."/>
        </authorList>
    </citation>
    <scope>NUCLEOTIDE SEQUENCE</scope>
    <source>
        <strain evidence="2">AGQB46</strain>
    </source>
</reference>
<protein>
    <submittedName>
        <fullName evidence="2">Prepilin-type N-terminal cleavage/methylation domain-containing protein</fullName>
    </submittedName>
</protein>
<proteinExistence type="predicted"/>
<dbReference type="Pfam" id="PF07963">
    <property type="entry name" value="N_methyl"/>
    <property type="match status" value="1"/>
</dbReference>
<name>A0A9Q9T3T7_9MICO</name>
<organism evidence="2 3">
    <name type="scientific">Curtobacterium poinsettiae</name>
    <dbReference type="NCBI Taxonomy" id="159612"/>
    <lineage>
        <taxon>Bacteria</taxon>
        <taxon>Bacillati</taxon>
        <taxon>Actinomycetota</taxon>
        <taxon>Actinomycetes</taxon>
        <taxon>Micrococcales</taxon>
        <taxon>Microbacteriaceae</taxon>
        <taxon>Curtobacterium</taxon>
    </lineage>
</organism>
<evidence type="ECO:0000256" key="1">
    <source>
        <dbReference type="SAM" id="Phobius"/>
    </source>
</evidence>
<keyword evidence="1" id="KW-0812">Transmembrane</keyword>
<dbReference type="Proteomes" id="UP001062223">
    <property type="component" value="Chromosome"/>
</dbReference>
<dbReference type="KEGG" id="cpoi:OE229_01610"/>
<dbReference type="EMBL" id="CP106879">
    <property type="protein sequence ID" value="UYC81187.1"/>
    <property type="molecule type" value="Genomic_DNA"/>
</dbReference>
<evidence type="ECO:0000313" key="3">
    <source>
        <dbReference type="Proteomes" id="UP001062223"/>
    </source>
</evidence>
<keyword evidence="1" id="KW-1133">Transmembrane helix</keyword>
<accession>A0A9Q9T3T7</accession>
<gene>
    <name evidence="2" type="ORF">OE229_01610</name>
</gene>